<accession>A0A269ZGU0</accession>
<name>A0A269ZGU0_9MICO</name>
<dbReference type="AlphaFoldDB" id="A0A269ZGU0"/>
<reference evidence="3 5" key="1">
    <citation type="submission" date="2017-04" db="EMBL/GenBank/DDBJ databases">
        <title>Kefir bacterial isolates.</title>
        <authorList>
            <person name="Kim Y."/>
            <person name="Blasche S."/>
            <person name="Patil K.R."/>
        </authorList>
    </citation>
    <scope>NUCLEOTIDE SEQUENCE [LARGE SCALE GENOMIC DNA]</scope>
    <source>
        <strain evidence="3 5">OG2</strain>
    </source>
</reference>
<dbReference type="InterPro" id="IPR046348">
    <property type="entry name" value="SIS_dom_sf"/>
</dbReference>
<reference evidence="4 6" key="2">
    <citation type="submission" date="2020-12" db="EMBL/GenBank/DDBJ databases">
        <title>FDA dAtabase for Regulatory Grade micrObial Sequences (FDA-ARGOS): Supporting development and validation of Infectious Disease Dx tests.</title>
        <authorList>
            <person name="Sproer C."/>
            <person name="Gronow S."/>
            <person name="Severitt S."/>
            <person name="Schroder I."/>
            <person name="Tallon L."/>
            <person name="Sadzewicz L."/>
            <person name="Zhao X."/>
            <person name="Boylan J."/>
            <person name="Ott S."/>
            <person name="Bowen H."/>
            <person name="Vavikolanu K."/>
            <person name="Mehta A."/>
            <person name="Aluvathingal J."/>
            <person name="Nadendla S."/>
            <person name="Lowell S."/>
            <person name="Myers T."/>
            <person name="Yan Y."/>
            <person name="Sichtig H."/>
        </authorList>
    </citation>
    <scope>NUCLEOTIDE SEQUENCE [LARGE SCALE GENOMIC DNA]</scope>
    <source>
        <strain evidence="4 6">FDAARGOS_902</strain>
    </source>
</reference>
<dbReference type="KEGG" id="bcau:I6G59_02810"/>
<dbReference type="GO" id="GO:0097367">
    <property type="term" value="F:carbohydrate derivative binding"/>
    <property type="evidence" value="ECO:0007669"/>
    <property type="project" value="InterPro"/>
</dbReference>
<evidence type="ECO:0000256" key="1">
    <source>
        <dbReference type="ARBA" id="ARBA00022737"/>
    </source>
</evidence>
<dbReference type="GeneID" id="99774360"/>
<dbReference type="CDD" id="cd05008">
    <property type="entry name" value="SIS_GlmS_GlmD_1"/>
    <property type="match status" value="1"/>
</dbReference>
<sequence length="309" mass="33327">MSIAGEFMAEELRSQPETWERTLSLSVPEAAVPADGERVAVIGCGSSWFASQIYANLRETAGQGETDAFTASEYPFDRSYDRVVAISRSGTTTEVVDALERLRGSVPVTAIVGGADSPIGERSNDVVALDFADERSVVQTRFCTSTIALLRSWAGGAEALGTAVSDARAVLEGISEDFTEFDPAILDDALIDAEQYSFLGMGWTWGLANEAALKLRESAQTWTESYSSMEYRHGPIAIAAPGRVTWQYGEAPDGLKDQVEATGARFVSSDRDPLAELARLHALALTKARRLGVDPDHPRSLTRSVILDS</sequence>
<dbReference type="PANTHER" id="PTHR10937">
    <property type="entry name" value="GLUCOSAMINE--FRUCTOSE-6-PHOSPHATE AMINOTRANSFERASE, ISOMERIZING"/>
    <property type="match status" value="1"/>
</dbReference>
<dbReference type="GO" id="GO:1901135">
    <property type="term" value="P:carbohydrate derivative metabolic process"/>
    <property type="evidence" value="ECO:0007669"/>
    <property type="project" value="InterPro"/>
</dbReference>
<dbReference type="Proteomes" id="UP000216867">
    <property type="component" value="Unassembled WGS sequence"/>
</dbReference>
<dbReference type="InterPro" id="IPR001347">
    <property type="entry name" value="SIS_dom"/>
</dbReference>
<dbReference type="SUPFAM" id="SSF53697">
    <property type="entry name" value="SIS domain"/>
    <property type="match status" value="1"/>
</dbReference>
<dbReference type="EMBL" id="CP065682">
    <property type="protein sequence ID" value="QPS34278.1"/>
    <property type="molecule type" value="Genomic_DNA"/>
</dbReference>
<keyword evidence="3" id="KW-0413">Isomerase</keyword>
<dbReference type="GO" id="GO:0016853">
    <property type="term" value="F:isomerase activity"/>
    <property type="evidence" value="ECO:0007669"/>
    <property type="project" value="UniProtKB-KW"/>
</dbReference>
<dbReference type="RefSeq" id="WP_095375346.1">
    <property type="nucleotide sequence ID" value="NZ_CP065629.1"/>
</dbReference>
<proteinExistence type="predicted"/>
<evidence type="ECO:0000313" key="5">
    <source>
        <dbReference type="Proteomes" id="UP000216867"/>
    </source>
</evidence>
<evidence type="ECO:0000313" key="4">
    <source>
        <dbReference type="EMBL" id="QPS34278.1"/>
    </source>
</evidence>
<dbReference type="InterPro" id="IPR035490">
    <property type="entry name" value="GlmS/FrlB_SIS"/>
</dbReference>
<keyword evidence="1" id="KW-0677">Repeat</keyword>
<dbReference type="CDD" id="cd05009">
    <property type="entry name" value="SIS_GlmS_GlmD_2"/>
    <property type="match status" value="1"/>
</dbReference>
<organism evidence="3 5">
    <name type="scientific">Brevibacterium casei</name>
    <dbReference type="NCBI Taxonomy" id="33889"/>
    <lineage>
        <taxon>Bacteria</taxon>
        <taxon>Bacillati</taxon>
        <taxon>Actinomycetota</taxon>
        <taxon>Actinomycetes</taxon>
        <taxon>Micrococcales</taxon>
        <taxon>Brevibacteriaceae</taxon>
        <taxon>Brevibacterium</taxon>
    </lineage>
</organism>
<protein>
    <submittedName>
        <fullName evidence="3">Sugar isomerase</fullName>
    </submittedName>
</protein>
<dbReference type="Proteomes" id="UP000594979">
    <property type="component" value="Chromosome"/>
</dbReference>
<dbReference type="PANTHER" id="PTHR10937:SF4">
    <property type="entry name" value="GLUCOSAMINE-6-PHOSPHATE DEAMINASE"/>
    <property type="match status" value="1"/>
</dbReference>
<dbReference type="EMBL" id="NCWY01000002">
    <property type="protein sequence ID" value="PAK96801.1"/>
    <property type="molecule type" value="Genomic_DNA"/>
</dbReference>
<gene>
    <name evidence="3" type="ORF">B8X04_02525</name>
    <name evidence="4" type="ORF">I6G59_02810</name>
</gene>
<dbReference type="PROSITE" id="PS51464">
    <property type="entry name" value="SIS"/>
    <property type="match status" value="1"/>
</dbReference>
<evidence type="ECO:0000259" key="2">
    <source>
        <dbReference type="PROSITE" id="PS51464"/>
    </source>
</evidence>
<feature type="domain" description="SIS" evidence="2">
    <location>
        <begin position="29"/>
        <end position="162"/>
    </location>
</feature>
<evidence type="ECO:0000313" key="6">
    <source>
        <dbReference type="Proteomes" id="UP000594979"/>
    </source>
</evidence>
<evidence type="ECO:0000313" key="3">
    <source>
        <dbReference type="EMBL" id="PAK96801.1"/>
    </source>
</evidence>
<dbReference type="Gene3D" id="3.40.50.10490">
    <property type="entry name" value="Glucose-6-phosphate isomerase like protein, domain 1"/>
    <property type="match status" value="2"/>
</dbReference>
<dbReference type="InterPro" id="IPR035466">
    <property type="entry name" value="GlmS/AgaS_SIS"/>
</dbReference>